<dbReference type="Proteomes" id="UP000028504">
    <property type="component" value="Chromosome"/>
</dbReference>
<keyword evidence="2" id="KW-1185">Reference proteome</keyword>
<reference evidence="1 2" key="1">
    <citation type="submission" date="2014-07" db="EMBL/GenBank/DDBJ databases">
        <title>Complete genome sequence of Corynebacterium atypicum DSM 44849: identifiction of the mycolic acid biosynthesis genes.</title>
        <authorList>
            <person name="Tippelt A."/>
            <person name="Mollmann S."/>
            <person name="Albersmeier A."/>
            <person name="Jaenicke S."/>
            <person name="Ruckert C."/>
            <person name="Tauch A."/>
        </authorList>
    </citation>
    <scope>NUCLEOTIDE SEQUENCE [LARGE SCALE GENOMIC DNA]</scope>
    <source>
        <strain evidence="1 2">R2070</strain>
    </source>
</reference>
<evidence type="ECO:0000313" key="2">
    <source>
        <dbReference type="Proteomes" id="UP000028504"/>
    </source>
</evidence>
<evidence type="ECO:0000313" key="1">
    <source>
        <dbReference type="EMBL" id="AIG64249.1"/>
    </source>
</evidence>
<accession>A0ABM5QNF6</accession>
<proteinExistence type="predicted"/>
<name>A0ABM5QNF6_9CORY</name>
<sequence length="64" mass="7131">MVEWTLWRAHQEEIAARKHEGPVSAVQQTRTPLTLSRYWLVPSAARLGIVTARSFLLTASSSPA</sequence>
<protein>
    <submittedName>
        <fullName evidence="1">Uncharacterized protein</fullName>
    </submittedName>
</protein>
<dbReference type="EMBL" id="CP008944">
    <property type="protein sequence ID" value="AIG64249.1"/>
    <property type="molecule type" value="Genomic_DNA"/>
</dbReference>
<gene>
    <name evidence="1" type="ORF">CATYP_06045</name>
</gene>
<organism evidence="1 2">
    <name type="scientific">Corynebacterium atypicum</name>
    <dbReference type="NCBI Taxonomy" id="191610"/>
    <lineage>
        <taxon>Bacteria</taxon>
        <taxon>Bacillati</taxon>
        <taxon>Actinomycetota</taxon>
        <taxon>Actinomycetes</taxon>
        <taxon>Mycobacteriales</taxon>
        <taxon>Corynebacteriaceae</taxon>
        <taxon>Corynebacterium</taxon>
    </lineage>
</organism>